<dbReference type="PROSITE" id="PS50853">
    <property type="entry name" value="FN3"/>
    <property type="match status" value="1"/>
</dbReference>
<keyword evidence="3" id="KW-0378">Hydrolase</keyword>
<feature type="domain" description="Fibronectin type-III" evidence="2">
    <location>
        <begin position="74"/>
        <end position="162"/>
    </location>
</feature>
<dbReference type="Gene3D" id="3.40.50.1820">
    <property type="entry name" value="alpha/beta hydrolase"/>
    <property type="match status" value="1"/>
</dbReference>
<dbReference type="InterPro" id="IPR013783">
    <property type="entry name" value="Ig-like_fold"/>
</dbReference>
<evidence type="ECO:0000313" key="4">
    <source>
        <dbReference type="Proteomes" id="UP000317648"/>
    </source>
</evidence>
<dbReference type="InterPro" id="IPR036116">
    <property type="entry name" value="FN3_sf"/>
</dbReference>
<evidence type="ECO:0000259" key="2">
    <source>
        <dbReference type="PROSITE" id="PS50853"/>
    </source>
</evidence>
<name>A0A518DVF5_9BACT</name>
<dbReference type="KEGG" id="lcre:Pla8534_36300"/>
<organism evidence="3 4">
    <name type="scientific">Lignipirellula cremea</name>
    <dbReference type="NCBI Taxonomy" id="2528010"/>
    <lineage>
        <taxon>Bacteria</taxon>
        <taxon>Pseudomonadati</taxon>
        <taxon>Planctomycetota</taxon>
        <taxon>Planctomycetia</taxon>
        <taxon>Pirellulales</taxon>
        <taxon>Pirellulaceae</taxon>
        <taxon>Lignipirellula</taxon>
    </lineage>
</organism>
<accession>A0A518DVF5</accession>
<dbReference type="InterPro" id="IPR003961">
    <property type="entry name" value="FN3_dom"/>
</dbReference>
<dbReference type="InterPro" id="IPR013818">
    <property type="entry name" value="Lipase"/>
</dbReference>
<protein>
    <submittedName>
        <fullName evidence="3">Alpha/beta hydrolase family protein</fullName>
    </submittedName>
</protein>
<reference evidence="3 4" key="1">
    <citation type="submission" date="2019-02" db="EMBL/GenBank/DDBJ databases">
        <title>Deep-cultivation of Planctomycetes and their phenomic and genomic characterization uncovers novel biology.</title>
        <authorList>
            <person name="Wiegand S."/>
            <person name="Jogler M."/>
            <person name="Boedeker C."/>
            <person name="Pinto D."/>
            <person name="Vollmers J."/>
            <person name="Rivas-Marin E."/>
            <person name="Kohn T."/>
            <person name="Peeters S.H."/>
            <person name="Heuer A."/>
            <person name="Rast P."/>
            <person name="Oberbeckmann S."/>
            <person name="Bunk B."/>
            <person name="Jeske O."/>
            <person name="Meyerdierks A."/>
            <person name="Storesund J.E."/>
            <person name="Kallscheuer N."/>
            <person name="Luecker S."/>
            <person name="Lage O.M."/>
            <person name="Pohl T."/>
            <person name="Merkel B.J."/>
            <person name="Hornburger P."/>
            <person name="Mueller R.-W."/>
            <person name="Bruemmer F."/>
            <person name="Labrenz M."/>
            <person name="Spormann A.M."/>
            <person name="Op den Camp H."/>
            <person name="Overmann J."/>
            <person name="Amann R."/>
            <person name="Jetten M.S.M."/>
            <person name="Mascher T."/>
            <person name="Medema M.H."/>
            <person name="Devos D.P."/>
            <person name="Kaster A.-K."/>
            <person name="Ovreas L."/>
            <person name="Rohde M."/>
            <person name="Galperin M.Y."/>
            <person name="Jogler C."/>
        </authorList>
    </citation>
    <scope>NUCLEOTIDE SEQUENCE [LARGE SCALE GENOMIC DNA]</scope>
    <source>
        <strain evidence="3 4">Pla85_3_4</strain>
    </source>
</reference>
<dbReference type="SUPFAM" id="SSF53474">
    <property type="entry name" value="alpha/beta-Hydrolases"/>
    <property type="match status" value="1"/>
</dbReference>
<dbReference type="OrthoDB" id="504471at2"/>
<dbReference type="RefSeq" id="WP_145054510.1">
    <property type="nucleotide sequence ID" value="NZ_CP036433.1"/>
</dbReference>
<feature type="region of interest" description="Disordered" evidence="1">
    <location>
        <begin position="1947"/>
        <end position="1983"/>
    </location>
</feature>
<gene>
    <name evidence="3" type="ORF">Pla8534_36300</name>
</gene>
<dbReference type="GO" id="GO:0016298">
    <property type="term" value="F:lipase activity"/>
    <property type="evidence" value="ECO:0007669"/>
    <property type="project" value="InterPro"/>
</dbReference>
<dbReference type="Pfam" id="PF00151">
    <property type="entry name" value="Lipase"/>
    <property type="match status" value="1"/>
</dbReference>
<sequence>MKWPKSDRRCRSKSRPTRRLLVEPLEERVVLTAQGLNEEPWADVSLLQTNAPATGDNQPAAISAAAVPMAAVAAPASMQVLAQGSDWFLPTWNAVSGALTYQLSRSAGGGAWVPIYTGLDTSFLDRGAHLLQGTTYQYAVSVMTAAGWSSDSTPTAGKTLAAAGSIEGQFSQGGSTFNVSLFDPENRFGIDTTRDTWILIHGWAPTSPATWAIGSDGSGGLASVMREHLPEDSILAFDWYEAANTGYFGSATAESRIQPASEWLATVLIAISFDPDKVNLIGHSFGAYIANETAERMPSDVHSIIALDPATDPPGANAFNPNDPQEVTFRDNAVYSWAFYDSDSSFYNSPLAASTALQTFATKNAGHSDIPILLGNIIADATSLHQYFQLENLSFSPLNPDDAQEILWVSDSFSTSAADNTAGPVDAIIYATNDFRVGQLRIRNSLKPNQLYETLDNVAGVANAGFQVSAGPVASGPLQATDAPAFTLHDAWVNFGATPANALEIVYYASTTGLPGASLFEIGRRSVASLAPMGRTEAELAFSWSEVPADAMVNDKTFIGVALDQGGPPDAASALWRSVTLHPPFAFADGSASLDATTFGGADDVSAVGLQRDWGDDLIPVDLTQTYSLSGWARSGDGLGGLSSPTARQYFGFASFDQDGQLISPWHVLKFGSAVDTVLTQELKPGDTYVYLNDVSGWSNSGASHTRSLAWYGYANSAGDVYDDYTYTRNVLLNAWSNGAVDLVNRRIALQTPWAGPTLAAGAAVRNAVSAGTYNYSNLSGQSVGENWMQYASEISGVGSGDHQFRAGTAYVRVVLLSNWNGDNGNQVNWSNVRWTRAPETYYGGDVIDLKTAYEGAGLTYAWTQTGGPTVVLTGATLQQASFTAPVDPSGYTLEFQVVVSGDSLQTETIRVQVEPAAGLTAALDATTFGGADDVSAVGLQRDWGDDLIPVDVTQTYSLSGWARSGDGLGGLSSPTARQYFGFASFDQDGQLISPWHVLKFGSAVDTVLTQELKPGDTYVYLNDVSGWSNSGASHTRSLAWYGYTNSAGDVYDDYTYTRNVLLNAWSNGAVDLVNRRIALQTPWAGPTLAAGAAVRNAVSAGTYNYSNLSGQSVGENWMQYASEISGVGSGDHQFRAGTAYVRVVLLSNWNGDNGNQVNWSNVRWTRAPETYYGGDMIDLKTAYEGAGLTYAWTQTGGPTVVLTGATLQQASFTAPVDPSGYTLEFQVVVSGDSLQTETIRVQVEPAAGLTAALDATTFGGADDVSAVGLQRDWGDDLIPVDVTQTYSLAGWARSGDGLGGLSSPTARQYFGFASFDQDGQLISPWHVLKFGSAVDTVLTQELKPGDTYVYLNDVSGWSNSGAGHTRSLAWYGYANSAGDVYDDYTYTRNVLLNAWSNGAVDLVNRRIALQTPWAGPTLAAGAAVRNAVSAGTYNYSNLSGQSVGENWMQYASEISGVGSGDHQFRAGTAYVRVVLLSNWNGDNGNQVNWSNVRWTRAPETYYGGDMIDLKTAYEGAGLTYAWTQTGGPTVVLTGATLQQASFTAPVDPSGYTLEFQVVVSGDSLQTETIRVQVEPAAGLTAALDATTFGGADDVSAVGLQRDWGDDLIPVDLTQTYSLAGWARSGDGLGGLSSPTARQYFGFASFDQDGQLISPWHVLKFGSAVDTVLTQELKPGDTYVYLNDVSGWSNSGAGHTRSLAWYGYANSAGDVYDDYTYTRNVLLNAWSNGAVDLVNRRIALQTPWAGPTLAAGAAVRNAVSAGTYNYSNLSGQSVGENWMQYASEISGVGAGDHQFRAGTAYVRVVLLSNWNGDNGNQVNWSNVRWTRAPETYYGGDVVDLKTAYEGAGLTYAWTQTGGPTVVLTGATLQQASFTAPVEVSVVELEFEVRILGGMSDITQIIRVPVTPRTPVAVVAYSPAPSAALIEEAYFYSSIPVPSRSLESASVVESEASQSEGPSGGTPFFGLPAEPASQPESFSPSDAHPFDVRSRFEYLFEDAVCALAGEPLLHQEA</sequence>
<keyword evidence="4" id="KW-1185">Reference proteome</keyword>
<dbReference type="Gene3D" id="2.60.40.10">
    <property type="entry name" value="Immunoglobulins"/>
    <property type="match status" value="4"/>
</dbReference>
<dbReference type="SUPFAM" id="SSF49265">
    <property type="entry name" value="Fibronectin type III"/>
    <property type="match status" value="1"/>
</dbReference>
<dbReference type="EMBL" id="CP036433">
    <property type="protein sequence ID" value="QDU95813.1"/>
    <property type="molecule type" value="Genomic_DNA"/>
</dbReference>
<evidence type="ECO:0000313" key="3">
    <source>
        <dbReference type="EMBL" id="QDU95813.1"/>
    </source>
</evidence>
<dbReference type="Proteomes" id="UP000317648">
    <property type="component" value="Chromosome"/>
</dbReference>
<proteinExistence type="predicted"/>
<evidence type="ECO:0000256" key="1">
    <source>
        <dbReference type="SAM" id="MobiDB-lite"/>
    </source>
</evidence>
<dbReference type="InterPro" id="IPR029058">
    <property type="entry name" value="AB_hydrolase_fold"/>
</dbReference>